<feature type="domain" description="Polysaccharide lyase 8 N-terminal alpha-helical" evidence="6">
    <location>
        <begin position="52"/>
        <end position="309"/>
    </location>
</feature>
<protein>
    <submittedName>
        <fullName evidence="7">Chondroitinase AC</fullName>
        <ecNumber evidence="7">4.2.2.5</ecNumber>
    </submittedName>
</protein>
<feature type="domain" description="Polysaccharide lyase family 8 central" evidence="4">
    <location>
        <begin position="329"/>
        <end position="575"/>
    </location>
</feature>
<dbReference type="InterPro" id="IPR038970">
    <property type="entry name" value="Lyase_8"/>
</dbReference>
<accession>A0A3B0U9Y3</accession>
<dbReference type="InterPro" id="IPR011013">
    <property type="entry name" value="Gal_mutarotase_sf_dom"/>
</dbReference>
<dbReference type="PROSITE" id="PS51257">
    <property type="entry name" value="PROKAR_LIPOPROTEIN"/>
    <property type="match status" value="1"/>
</dbReference>
<dbReference type="EC" id="4.2.2.5" evidence="7"/>
<name>A0A3B0U9Y3_9ZZZZ</name>
<dbReference type="CDD" id="cd01083">
    <property type="entry name" value="GAG_Lyase"/>
    <property type="match status" value="1"/>
</dbReference>
<comment type="similarity">
    <text evidence="1">Belongs to the polysaccharide lyase 8 family.</text>
</comment>
<evidence type="ECO:0000256" key="2">
    <source>
        <dbReference type="ARBA" id="ARBA00022729"/>
    </source>
</evidence>
<dbReference type="InterPro" id="IPR004103">
    <property type="entry name" value="Lyase_8_C"/>
</dbReference>
<dbReference type="Pfam" id="PF02884">
    <property type="entry name" value="Lyase_8_C"/>
    <property type="match status" value="1"/>
</dbReference>
<evidence type="ECO:0000259" key="5">
    <source>
        <dbReference type="Pfam" id="PF02884"/>
    </source>
</evidence>
<dbReference type="PANTHER" id="PTHR38481">
    <property type="entry name" value="HYALURONATE LYASE"/>
    <property type="match status" value="1"/>
</dbReference>
<dbReference type="InterPro" id="IPR014718">
    <property type="entry name" value="GH-type_carb-bd"/>
</dbReference>
<dbReference type="SUPFAM" id="SSF49863">
    <property type="entry name" value="Hyaluronate lyase-like, C-terminal domain"/>
    <property type="match status" value="1"/>
</dbReference>
<dbReference type="Gene3D" id="2.60.220.10">
    <property type="entry name" value="Polysaccharide lyase family 8-like, C-terminal"/>
    <property type="match status" value="1"/>
</dbReference>
<dbReference type="InterPro" id="IPR011071">
    <property type="entry name" value="Lyase_8-like_C"/>
</dbReference>
<dbReference type="Gene3D" id="2.70.98.10">
    <property type="match status" value="1"/>
</dbReference>
<keyword evidence="3 7" id="KW-0456">Lyase</keyword>
<dbReference type="SUPFAM" id="SSF74650">
    <property type="entry name" value="Galactose mutarotase-like"/>
    <property type="match status" value="1"/>
</dbReference>
<dbReference type="InterPro" id="IPR003159">
    <property type="entry name" value="Lyase_8_central_dom"/>
</dbReference>
<dbReference type="GO" id="GO:0005576">
    <property type="term" value="C:extracellular region"/>
    <property type="evidence" value="ECO:0007669"/>
    <property type="project" value="InterPro"/>
</dbReference>
<evidence type="ECO:0000256" key="3">
    <source>
        <dbReference type="ARBA" id="ARBA00023239"/>
    </source>
</evidence>
<gene>
    <name evidence="7" type="ORF">MNBD_BACTEROID01-729</name>
</gene>
<dbReference type="GO" id="GO:0030341">
    <property type="term" value="F:chondroitin AC lyase activity"/>
    <property type="evidence" value="ECO:0007669"/>
    <property type="project" value="UniProtKB-EC"/>
</dbReference>
<reference evidence="7" key="1">
    <citation type="submission" date="2018-06" db="EMBL/GenBank/DDBJ databases">
        <authorList>
            <person name="Zhirakovskaya E."/>
        </authorList>
    </citation>
    <scope>NUCLEOTIDE SEQUENCE</scope>
</reference>
<dbReference type="AlphaFoldDB" id="A0A3B0U9Y3"/>
<dbReference type="SUPFAM" id="SSF48230">
    <property type="entry name" value="Chondroitin AC/alginate lyase"/>
    <property type="match status" value="1"/>
</dbReference>
<organism evidence="7">
    <name type="scientific">hydrothermal vent metagenome</name>
    <dbReference type="NCBI Taxonomy" id="652676"/>
    <lineage>
        <taxon>unclassified sequences</taxon>
        <taxon>metagenomes</taxon>
        <taxon>ecological metagenomes</taxon>
    </lineage>
</organism>
<dbReference type="GO" id="GO:0005975">
    <property type="term" value="P:carbohydrate metabolic process"/>
    <property type="evidence" value="ECO:0007669"/>
    <property type="project" value="InterPro"/>
</dbReference>
<dbReference type="InterPro" id="IPR008929">
    <property type="entry name" value="Chondroitin_lyas"/>
</dbReference>
<evidence type="ECO:0000313" key="7">
    <source>
        <dbReference type="EMBL" id="VAW25173.1"/>
    </source>
</evidence>
<proteinExistence type="inferred from homology"/>
<keyword evidence="2" id="KW-0732">Signal</keyword>
<feature type="domain" description="Polysaccharide lyase family 8 C-terminal" evidence="5">
    <location>
        <begin position="592"/>
        <end position="655"/>
    </location>
</feature>
<dbReference type="Pfam" id="PF02278">
    <property type="entry name" value="Lyase_8"/>
    <property type="match status" value="1"/>
</dbReference>
<dbReference type="InterPro" id="IPR012970">
    <property type="entry name" value="Lyase_8_alpha_N"/>
</dbReference>
<sequence>MKPYLLFVFFFLISFFIIGCSPQKVTYPDNLKQLHKNVIAYFLDKPAKEDVVDKLLVDLNEDGSWPDIDYTSKDRGAWKPRRHLTNLLEVVKAYQTRGTKFYHKKRVSKKIHLALNYWLTNDFQSPNWWFNEIGVPEVLASVLFLMEDELSPDQKELGVKILDRSKIGRASQNKVWLSGNVLLKALLIRDEETIKKASESIKEELAVGLDEGIQPDWSFHQHGPQLQFGTYGLSYVVDMIKYITILQHTPFKFDEDKVSTLRNYLLQGLQWVTWKNQMDISACGRQLFIDSPAQKATTFSNSIKKMETLDRKFAGDYKKAGRYETLVGNKHFWRSDFQVQRTPEYYFSVKMCSERVIGAQSGNSENLLGFYMGDGVTFLYQTGDEYKNIFPFWDWKKIPGATTPQDNKPLPVLGWYGYRIESNFVGGVSDGKTGIAAMDYNRNGLKAKKSWFIFDGKIVCLGAGISSSAGLPVTTSVNQSYLKGEPIIKTAAGEITSGGSGDLASTKWILHDNIGYFFPNGGNLKMETKEVEGSWSRVTSRYPDKKINARIFKLWLEHGVSPAGKSYAYILVPNATKNQLEDMEADNPFRIVNKKNLQVVASSDGLLAGITFFKPGKSDVFGGIEVNRPCLVMLKKGNDGVEVSIADPTQLLTDIQLSIHGEFQHGDALVKNGETKINIALPQNGEAGKSVTVFLKKL</sequence>
<dbReference type="Gene3D" id="1.50.10.100">
    <property type="entry name" value="Chondroitin AC/alginate lyase"/>
    <property type="match status" value="1"/>
</dbReference>
<evidence type="ECO:0000259" key="6">
    <source>
        <dbReference type="Pfam" id="PF08124"/>
    </source>
</evidence>
<dbReference type="EMBL" id="UOEP01000239">
    <property type="protein sequence ID" value="VAW25173.1"/>
    <property type="molecule type" value="Genomic_DNA"/>
</dbReference>
<dbReference type="Pfam" id="PF08124">
    <property type="entry name" value="Lyase_8_N"/>
    <property type="match status" value="1"/>
</dbReference>
<evidence type="ECO:0000256" key="1">
    <source>
        <dbReference type="ARBA" id="ARBA00006699"/>
    </source>
</evidence>
<dbReference type="PANTHER" id="PTHR38481:SF1">
    <property type="entry name" value="HYALURONATE LYASE"/>
    <property type="match status" value="1"/>
</dbReference>
<dbReference type="GO" id="GO:0030246">
    <property type="term" value="F:carbohydrate binding"/>
    <property type="evidence" value="ECO:0007669"/>
    <property type="project" value="InterPro"/>
</dbReference>
<evidence type="ECO:0000259" key="4">
    <source>
        <dbReference type="Pfam" id="PF02278"/>
    </source>
</evidence>